<keyword evidence="2" id="KW-0175">Coiled coil</keyword>
<evidence type="ECO:0000256" key="1">
    <source>
        <dbReference type="HAMAP-Rule" id="MF_04114"/>
    </source>
</evidence>
<name>A0A2Z5ZCN4_9CAUD</name>
<keyword evidence="1" id="KW-1162">Viral penetration into host cytoplasm</keyword>
<dbReference type="Pfam" id="PF07230">
    <property type="entry name" value="Portal_T4"/>
    <property type="match status" value="1"/>
</dbReference>
<organism evidence="3 4">
    <name type="scientific">Escherichia phage EcS1</name>
    <dbReference type="NCBI Taxonomy" id="2083276"/>
    <lineage>
        <taxon>Viruses</taxon>
        <taxon>Duplodnaviria</taxon>
        <taxon>Heunggongvirae</taxon>
        <taxon>Uroviricota</taxon>
        <taxon>Caudoviricetes</taxon>
        <taxon>Pantevenvirales</taxon>
        <taxon>Straboviridae</taxon>
        <taxon>Tevenvirinae</taxon>
        <taxon>Kagamiyamavirus</taxon>
        <taxon>Kagamiyamavirus ecs1</taxon>
    </lineage>
</organism>
<comment type="similarity">
    <text evidence="1">Belongs to the Tevenvirinae portal protein family.</text>
</comment>
<comment type="subcellular location">
    <subcellularLocation>
        <location evidence="1">Virion</location>
    </subcellularLocation>
    <text evidence="1">Located at a unique 5-fold vertex of the icosahedral capsid.</text>
</comment>
<dbReference type="HAMAP" id="MF_04114">
    <property type="entry name" value="PORTAL_T4"/>
    <property type="match status" value="1"/>
</dbReference>
<keyword evidence="1" id="KW-0946">Virion</keyword>
<feature type="coiled-coil region" evidence="2">
    <location>
        <begin position="487"/>
        <end position="514"/>
    </location>
</feature>
<protein>
    <recommendedName>
        <fullName evidence="1">Portal protein</fullName>
    </recommendedName>
    <alternativeName>
        <fullName evidence="1">gp20</fullName>
    </alternativeName>
</protein>
<keyword evidence="4" id="KW-1185">Reference proteome</keyword>
<dbReference type="GO" id="GO:0099000">
    <property type="term" value="P:symbiont genome ejection through host cell envelope, contractile tail mechanism"/>
    <property type="evidence" value="ECO:0007669"/>
    <property type="project" value="UniProtKB-UniRule"/>
</dbReference>
<keyword evidence="1" id="KW-0118">Viral capsid assembly</keyword>
<dbReference type="GO" id="GO:0019072">
    <property type="term" value="P:viral genome packaging"/>
    <property type="evidence" value="ECO:0007669"/>
    <property type="project" value="UniProtKB-UniRule"/>
</dbReference>
<dbReference type="GeneID" id="65108375"/>
<dbReference type="GO" id="GO:0019028">
    <property type="term" value="C:viral capsid"/>
    <property type="evidence" value="ECO:0007669"/>
    <property type="project" value="UniProtKB-UniRule"/>
</dbReference>
<dbReference type="InterPro" id="IPR010823">
    <property type="entry name" value="Portal_Gp20"/>
</dbReference>
<dbReference type="GO" id="GO:0019076">
    <property type="term" value="P:viral release from host cell"/>
    <property type="evidence" value="ECO:0007669"/>
    <property type="project" value="UniProtKB-UniRule"/>
</dbReference>
<keyword evidence="1" id="KW-1188">Viral release from host cell</keyword>
<dbReference type="EMBL" id="LC371242">
    <property type="protein sequence ID" value="BBC78236.1"/>
    <property type="molecule type" value="Genomic_DNA"/>
</dbReference>
<keyword evidence="1" id="KW-1160">Virus entry into host cell</keyword>
<keyword evidence="1" id="KW-1242">Viral contractile tail ejection system</keyword>
<dbReference type="KEGG" id="vg:65108375"/>
<keyword evidence="1" id="KW-0231">Viral genome packaging</keyword>
<dbReference type="Proteomes" id="UP000250157">
    <property type="component" value="Segment"/>
</dbReference>
<evidence type="ECO:0000256" key="2">
    <source>
        <dbReference type="SAM" id="Coils"/>
    </source>
</evidence>
<comment type="function">
    <text evidence="1">Forms the portal vertex of the capsid. This portal plays critical roles in head assembly, genome packaging, neck/tail attachment, and genome ejection. The portal protein multimerizes as a single ring-shaped homododecamer arranged around a central channel. Binds to the terminase subunits to form the packaging machine.</text>
</comment>
<evidence type="ECO:0000313" key="4">
    <source>
        <dbReference type="Proteomes" id="UP000250157"/>
    </source>
</evidence>
<sequence>MAFDILSIFVPWAKEDEQEYKQTINDGLESITAPKFDDGALEIEANENDRPGNGFMQQMFGIQEPGMKTTRDIIDTYRSLMNNYEVDNAVQEIVSDAIVYEDNHDVVSLDLDSTDFSQNIKDRIHEEFNDVLTSLNFQRKGTDHFQRWYVDSRIFFHKIINPNKIKDGIQELRRLDPRNVQFVREVITKDEAGTKVVKGYRDFFIYDTGNESYQADGRIYAAGTKIKIPRAAIVYAHSGLVDCSGKNIIGYLHRAVKPANQLKLMEDSLVIYRITRAPDRRVFYIDTGNMPSRKAAQHMQHIMNTMKNRVVYDASTGKIKNQQHNMSMTEDYWLQRRDGKAVTEVDTMPGATGMSDMDDVRYFRTNLYRALRIPESRIPNDQGGGGVQFESGVAITRDELKFSKFIRDLQHKFEEIMLDPLKTNLILRKVITEDEWNKEINNIKVVFHRDSYFTEMKDAEIMERRINMLTMAEPFIGKYISHQTAMKDFLQMSEEEIEQEAKQIELESKEARFQDPENEEDF</sequence>
<proteinExistence type="inferred from homology"/>
<accession>A0A2Z5ZCN4</accession>
<evidence type="ECO:0000313" key="3">
    <source>
        <dbReference type="EMBL" id="BBC78236.1"/>
    </source>
</evidence>
<keyword evidence="1" id="KW-1171">Viral genome ejection through host cell envelope</keyword>
<reference evidence="3 4" key="1">
    <citation type="submission" date="2018-02" db="EMBL/GenBank/DDBJ databases">
        <title>Full genome sequencing of a novel polyvalent bacteriophage as one of T4-Family member.</title>
        <authorList>
            <person name="Kawasaki T."/>
            <person name="Saad A.M."/>
            <person name="Yamada T."/>
        </authorList>
    </citation>
    <scope>NUCLEOTIDE SEQUENCE [LARGE SCALE GENOMIC DNA]</scope>
    <source>
        <strain evidence="3 4">EcS1</strain>
    </source>
</reference>
<comment type="subunit">
    <text evidence="1">Homododecamer. Interacts with the large terminase subunit. Interacts with the major capsid protein. Interacts with the capsid vertex protein.</text>
</comment>
<dbReference type="RefSeq" id="YP_010090883.1">
    <property type="nucleotide sequence ID" value="NC_055721.1"/>
</dbReference>
<keyword evidence="1" id="KW-0167">Capsid protein</keyword>